<feature type="compositionally biased region" description="Polar residues" evidence="4">
    <location>
        <begin position="248"/>
        <end position="260"/>
    </location>
</feature>
<proteinExistence type="predicted"/>
<comment type="subcellular location">
    <subcellularLocation>
        <location evidence="1">Nucleus</location>
    </subcellularLocation>
</comment>
<dbReference type="Proteomes" id="UP000815325">
    <property type="component" value="Unassembled WGS sequence"/>
</dbReference>
<feature type="region of interest" description="Disordered" evidence="4">
    <location>
        <begin position="741"/>
        <end position="791"/>
    </location>
</feature>
<dbReference type="InterPro" id="IPR051644">
    <property type="entry name" value="TRAMP_AT-DNA-binding"/>
</dbReference>
<feature type="region of interest" description="Disordered" evidence="4">
    <location>
        <begin position="79"/>
        <end position="105"/>
    </location>
</feature>
<feature type="region of interest" description="Disordered" evidence="4">
    <location>
        <begin position="354"/>
        <end position="393"/>
    </location>
</feature>
<protein>
    <submittedName>
        <fullName evidence="5">Uncharacterized protein</fullName>
    </submittedName>
</protein>
<feature type="region of interest" description="Disordered" evidence="4">
    <location>
        <begin position="132"/>
        <end position="153"/>
    </location>
</feature>
<dbReference type="EMBL" id="MU069460">
    <property type="protein sequence ID" value="KAF5842493.1"/>
    <property type="molecule type" value="Genomic_DNA"/>
</dbReference>
<feature type="compositionally biased region" description="Low complexity" evidence="4">
    <location>
        <begin position="356"/>
        <end position="380"/>
    </location>
</feature>
<evidence type="ECO:0000313" key="6">
    <source>
        <dbReference type="Proteomes" id="UP000815325"/>
    </source>
</evidence>
<comment type="caution">
    <text evidence="5">The sequence shown here is derived from an EMBL/GenBank/DDBJ whole genome shotgun (WGS) entry which is preliminary data.</text>
</comment>
<gene>
    <name evidence="5" type="ORF">DUNSADRAFT_6737</name>
</gene>
<sequence length="864" mass="90075">MDKQLVGQEEGSRVDQVRSFDGEDGSSVRCFQKAAPDMMMREVRSFDGKMVRLIGSFDGKKGSLIGEPGSSMQYLQEGAPSVMAKHSQQRQQHKDMQGGKQQLQQQLQQEQQQQQQQQQRQQQQQQQQQQQLMQQQQQHHDEEEEEQEEEEGVLDLRGRLGNSEPGLLDLTKAGTLTDLLCKGHKDDGTVAGALSPDNHLSTYLPKHRGFGSVNSTGPVCGGILGSLMNIGDSFGIGTDGGTHADTPSEGSQTEAASGSSCAKGARAVEGRKHDKAQVLSGVGKGAMNASGHLQSHRDARAATTAGGGAQGGGEGGLGSVDGHVVSGSRTVDGGGACAMLICVSFPALPRCEGSAQQHQQRQQPSHQEGPQQEQQQLYSQHHPEQEEVQQQQQQQQQLQGVLVCSLPLPNTPRPDLLTTTPIGCSAHKPEAGHLWGLHHEQHHHGRKISSKEAPSQRVLVAVASSSSTALVHLFSVTVVSAGTSCQSSSGSSSLGGNSRCDSSSTSGSSRCDSSSGKGVEAGGPCHAMVSPLATVALEGVSNGIGRPSLLMPGGSGSQRGVSGMHRRAQEMHSAVSPAVTPAAACQRLKGLLVAWEGNRPSSEGAGVLLPGLSITTLQGSLLQNDHNSNTGQRQQASGAFPFGAESLLLQQTTQVQSGRGLAIRSREQGGGRGLLDAAGSAGAHFTSLSRSGVKAAQLQGLHLCQYRLLLPSTPEARRTACKAPAAAQACMAAAADQVHTPAAAGQGHTPAVRAPLQGVAGSPDLPTHTEAVGPVSDSRSAEGAEGGPIPSLCSTYSGSSSQINGPSGQCAATAGGAVSLETLLAQMEERLQAHIDARFNRLESLLLSQEHRSQHLDLGTTKGG</sequence>
<keyword evidence="2" id="KW-0677">Repeat</keyword>
<feature type="compositionally biased region" description="Low complexity" evidence="4">
    <location>
        <begin position="487"/>
        <end position="516"/>
    </location>
</feature>
<keyword evidence="6" id="KW-1185">Reference proteome</keyword>
<dbReference type="PANTHER" id="PTHR46543">
    <property type="entry name" value="ZINC FINGER CCHC DOMAIN-CONTAINING PROTEIN 7"/>
    <property type="match status" value="1"/>
</dbReference>
<evidence type="ECO:0000256" key="2">
    <source>
        <dbReference type="ARBA" id="ARBA00022737"/>
    </source>
</evidence>
<keyword evidence="3" id="KW-0539">Nucleus</keyword>
<evidence type="ECO:0000313" key="5">
    <source>
        <dbReference type="EMBL" id="KAF5842493.1"/>
    </source>
</evidence>
<feature type="compositionally biased region" description="Basic and acidic residues" evidence="4">
    <location>
        <begin position="10"/>
        <end position="21"/>
    </location>
</feature>
<accession>A0ABQ7H6Q5</accession>
<feature type="compositionally biased region" description="Basic and acidic residues" evidence="4">
    <location>
        <begin position="266"/>
        <end position="276"/>
    </location>
</feature>
<organism evidence="5 6">
    <name type="scientific">Dunaliella salina</name>
    <name type="common">Green alga</name>
    <name type="synonym">Protococcus salinus</name>
    <dbReference type="NCBI Taxonomy" id="3046"/>
    <lineage>
        <taxon>Eukaryota</taxon>
        <taxon>Viridiplantae</taxon>
        <taxon>Chlorophyta</taxon>
        <taxon>core chlorophytes</taxon>
        <taxon>Chlorophyceae</taxon>
        <taxon>CS clade</taxon>
        <taxon>Chlamydomonadales</taxon>
        <taxon>Dunaliellaceae</taxon>
        <taxon>Dunaliella</taxon>
    </lineage>
</organism>
<feature type="compositionally biased region" description="Gly residues" evidence="4">
    <location>
        <begin position="305"/>
        <end position="315"/>
    </location>
</feature>
<name>A0ABQ7H6Q5_DUNSA</name>
<feature type="region of interest" description="Disordered" evidence="4">
    <location>
        <begin position="1"/>
        <end position="27"/>
    </location>
</feature>
<reference evidence="5" key="1">
    <citation type="submission" date="2017-08" db="EMBL/GenBank/DDBJ databases">
        <authorList>
            <person name="Polle J.E."/>
            <person name="Barry K."/>
            <person name="Cushman J."/>
            <person name="Schmutz J."/>
            <person name="Tran D."/>
            <person name="Hathwaick L.T."/>
            <person name="Yim W.C."/>
            <person name="Jenkins J."/>
            <person name="Mckie-Krisberg Z.M."/>
            <person name="Prochnik S."/>
            <person name="Lindquist E."/>
            <person name="Dockter R.B."/>
            <person name="Adam C."/>
            <person name="Molina H."/>
            <person name="Bunkerborg J."/>
            <person name="Jin E."/>
            <person name="Buchheim M."/>
            <person name="Magnuson J."/>
        </authorList>
    </citation>
    <scope>NUCLEOTIDE SEQUENCE</scope>
    <source>
        <strain evidence="5">CCAP 19/18</strain>
    </source>
</reference>
<feature type="region of interest" description="Disordered" evidence="4">
    <location>
        <begin position="238"/>
        <end position="315"/>
    </location>
</feature>
<evidence type="ECO:0000256" key="4">
    <source>
        <dbReference type="SAM" id="MobiDB-lite"/>
    </source>
</evidence>
<dbReference type="PANTHER" id="PTHR46543:SF2">
    <property type="entry name" value="AGAP013096-PA"/>
    <property type="match status" value="1"/>
</dbReference>
<evidence type="ECO:0000256" key="3">
    <source>
        <dbReference type="ARBA" id="ARBA00023242"/>
    </source>
</evidence>
<feature type="compositionally biased region" description="Acidic residues" evidence="4">
    <location>
        <begin position="142"/>
        <end position="153"/>
    </location>
</feature>
<feature type="region of interest" description="Disordered" evidence="4">
    <location>
        <begin position="487"/>
        <end position="522"/>
    </location>
</feature>
<evidence type="ECO:0000256" key="1">
    <source>
        <dbReference type="ARBA" id="ARBA00004123"/>
    </source>
</evidence>